<dbReference type="PROSITE" id="PS50157">
    <property type="entry name" value="ZINC_FINGER_C2H2_2"/>
    <property type="match status" value="1"/>
</dbReference>
<reference evidence="4" key="1">
    <citation type="journal article" date="2020" name="bioRxiv">
        <title>Hybrid origin of Populus tomentosa Carr. identified through genome sequencing and phylogenomic analysis.</title>
        <authorList>
            <person name="An X."/>
            <person name="Gao K."/>
            <person name="Chen Z."/>
            <person name="Li J."/>
            <person name="Yang X."/>
            <person name="Yang X."/>
            <person name="Zhou J."/>
            <person name="Guo T."/>
            <person name="Zhao T."/>
            <person name="Huang S."/>
            <person name="Miao D."/>
            <person name="Khan W.U."/>
            <person name="Rao P."/>
            <person name="Ye M."/>
            <person name="Lei B."/>
            <person name="Liao W."/>
            <person name="Wang J."/>
            <person name="Ji L."/>
            <person name="Li Y."/>
            <person name="Guo B."/>
            <person name="Mustafa N.S."/>
            <person name="Li S."/>
            <person name="Yun Q."/>
            <person name="Keller S.R."/>
            <person name="Mao J."/>
            <person name="Zhang R."/>
            <person name="Strauss S.H."/>
        </authorList>
    </citation>
    <scope>NUCLEOTIDE SEQUENCE</scope>
    <source>
        <strain evidence="4">GM15</strain>
        <tissue evidence="4">Leaf</tissue>
    </source>
</reference>
<comment type="caution">
    <text evidence="4">The sequence shown here is derived from an EMBL/GenBank/DDBJ whole genome shotgun (WGS) entry which is preliminary data.</text>
</comment>
<dbReference type="OrthoDB" id="9514740at2759"/>
<dbReference type="Proteomes" id="UP000886885">
    <property type="component" value="Chromosome 2D"/>
</dbReference>
<dbReference type="FunFam" id="3.90.228.10:FF:000015">
    <property type="entry name" value="C2H2-like zinc finger protein"/>
    <property type="match status" value="1"/>
</dbReference>
<feature type="domain" description="C2H2-type" evidence="3">
    <location>
        <begin position="170"/>
        <end position="198"/>
    </location>
</feature>
<name>A0A8X8DA55_POPTO</name>
<feature type="compositionally biased region" description="Basic and acidic residues" evidence="2">
    <location>
        <begin position="27"/>
        <end position="38"/>
    </location>
</feature>
<dbReference type="PROSITE" id="PS00028">
    <property type="entry name" value="ZINC_FINGER_C2H2_1"/>
    <property type="match status" value="1"/>
</dbReference>
<evidence type="ECO:0000256" key="1">
    <source>
        <dbReference type="PROSITE-ProRule" id="PRU00042"/>
    </source>
</evidence>
<feature type="compositionally biased region" description="Basic residues" evidence="2">
    <location>
        <begin position="17"/>
        <end position="26"/>
    </location>
</feature>
<protein>
    <recommendedName>
        <fullName evidence="3">C2H2-type domain-containing protein</fullName>
    </recommendedName>
</protein>
<dbReference type="GO" id="GO:0008270">
    <property type="term" value="F:zinc ion binding"/>
    <property type="evidence" value="ECO:0007669"/>
    <property type="project" value="UniProtKB-KW"/>
</dbReference>
<evidence type="ECO:0000256" key="2">
    <source>
        <dbReference type="SAM" id="MobiDB-lite"/>
    </source>
</evidence>
<evidence type="ECO:0000259" key="3">
    <source>
        <dbReference type="PROSITE" id="PS50157"/>
    </source>
</evidence>
<keyword evidence="5" id="KW-1185">Reference proteome</keyword>
<keyword evidence="1" id="KW-0863">Zinc-finger</keyword>
<feature type="region of interest" description="Disordered" evidence="2">
    <location>
        <begin position="1"/>
        <end position="38"/>
    </location>
</feature>
<dbReference type="PANTHER" id="PTHR31681:SF12">
    <property type="entry name" value="C2H2-LIKE ZINC FINGER PROTEIN"/>
    <property type="match status" value="1"/>
</dbReference>
<evidence type="ECO:0000313" key="5">
    <source>
        <dbReference type="Proteomes" id="UP000886885"/>
    </source>
</evidence>
<organism evidence="4 5">
    <name type="scientific">Populus tomentosa</name>
    <name type="common">Chinese white poplar</name>
    <dbReference type="NCBI Taxonomy" id="118781"/>
    <lineage>
        <taxon>Eukaryota</taxon>
        <taxon>Viridiplantae</taxon>
        <taxon>Streptophyta</taxon>
        <taxon>Embryophyta</taxon>
        <taxon>Tracheophyta</taxon>
        <taxon>Spermatophyta</taxon>
        <taxon>Magnoliopsida</taxon>
        <taxon>eudicotyledons</taxon>
        <taxon>Gunneridae</taxon>
        <taxon>Pentapetalae</taxon>
        <taxon>rosids</taxon>
        <taxon>fabids</taxon>
        <taxon>Malpighiales</taxon>
        <taxon>Salicaceae</taxon>
        <taxon>Saliceae</taxon>
        <taxon>Populus</taxon>
    </lineage>
</organism>
<keyword evidence="1" id="KW-0862">Zinc</keyword>
<accession>A0A8X8DA55</accession>
<gene>
    <name evidence="4" type="ORF">POTOM_009363</name>
</gene>
<dbReference type="InterPro" id="IPR013087">
    <property type="entry name" value="Znf_C2H2_type"/>
</dbReference>
<dbReference type="EMBL" id="JAAWWB010000004">
    <property type="protein sequence ID" value="KAG6783697.1"/>
    <property type="molecule type" value="Genomic_DNA"/>
</dbReference>
<proteinExistence type="predicted"/>
<evidence type="ECO:0000313" key="4">
    <source>
        <dbReference type="EMBL" id="KAG6783697.1"/>
    </source>
</evidence>
<dbReference type="PANTHER" id="PTHR31681">
    <property type="entry name" value="C2H2-LIKE ZINC FINGER PROTEIN"/>
    <property type="match status" value="1"/>
</dbReference>
<dbReference type="AlphaFoldDB" id="A0A8X8DA55"/>
<feature type="compositionally biased region" description="Low complexity" evidence="2">
    <location>
        <begin position="109"/>
        <end position="132"/>
    </location>
</feature>
<sequence length="405" mass="44211">MAALTFLQEHKETRQKQPSRRKRKLQKEKEKEKQPSSWDHFKNLLTCKQIEGSRVHDPSKNPIGYSKLGSSCSSICSFKDVVHGNTRVVHRADNSPESSTLGQETGLLSRKGASTGSSSTRSLTSSGRSNSGVTYSSSSRGMQFRKLSGCYECHMIVDPSRYPSARTTISACTQCGEVFPKIESLELHQKVRHAVSELGPEDSGRNIVEIIFKSSWLKKDNPICKIERILKVHNTQRTIQRFEDCRDAVKTRALNSTKKNPRCAADGNELLRFHCTTLTCSLGSLGSSSLCGSIPVCGVCTIIRHGFQGVECKGVSTTASSGRAHDSLLGCTDGRRAMLVCRVIAGRVKRVAEDALPPEEDGASAGSYDSVAGSAGIYSSLEELSVFNPRAILPCFVVIYKALES</sequence>
<keyword evidence="1" id="KW-0479">Metal-binding</keyword>
<feature type="region of interest" description="Disordered" evidence="2">
    <location>
        <begin position="89"/>
        <end position="138"/>
    </location>
</feature>